<protein>
    <submittedName>
        <fullName evidence="1">Uncharacterized protein</fullName>
    </submittedName>
</protein>
<evidence type="ECO:0000313" key="1">
    <source>
        <dbReference type="EMBL" id="GAA2427112.1"/>
    </source>
</evidence>
<gene>
    <name evidence="1" type="ORF">GCM10010405_07120</name>
</gene>
<proteinExistence type="predicted"/>
<evidence type="ECO:0000313" key="2">
    <source>
        <dbReference type="Proteomes" id="UP001501638"/>
    </source>
</evidence>
<dbReference type="EMBL" id="BAAASZ010000006">
    <property type="protein sequence ID" value="GAA2427112.1"/>
    <property type="molecule type" value="Genomic_DNA"/>
</dbReference>
<dbReference type="RefSeq" id="WP_344320550.1">
    <property type="nucleotide sequence ID" value="NZ_BAAASZ010000006.1"/>
</dbReference>
<reference evidence="1 2" key="1">
    <citation type="journal article" date="2019" name="Int. J. Syst. Evol. Microbiol.">
        <title>The Global Catalogue of Microorganisms (GCM) 10K type strain sequencing project: providing services to taxonomists for standard genome sequencing and annotation.</title>
        <authorList>
            <consortium name="The Broad Institute Genomics Platform"/>
            <consortium name="The Broad Institute Genome Sequencing Center for Infectious Disease"/>
            <person name="Wu L."/>
            <person name="Ma J."/>
        </authorList>
    </citation>
    <scope>NUCLEOTIDE SEQUENCE [LARGE SCALE GENOMIC DNA]</scope>
    <source>
        <strain evidence="1 2">JCM 6305</strain>
    </source>
</reference>
<dbReference type="Proteomes" id="UP001501638">
    <property type="component" value="Unassembled WGS sequence"/>
</dbReference>
<keyword evidence="2" id="KW-1185">Reference proteome</keyword>
<comment type="caution">
    <text evidence="1">The sequence shown here is derived from an EMBL/GenBank/DDBJ whole genome shotgun (WGS) entry which is preliminary data.</text>
</comment>
<accession>A0ABN3JCI5</accession>
<sequence>MRPDIERAVRLVAQAVADGDLAAAVTAARAAYRVADEDGRRELLLYLGPRAATEPLN</sequence>
<organism evidence="1 2">
    <name type="scientific">Streptomyces macrosporus</name>
    <dbReference type="NCBI Taxonomy" id="44032"/>
    <lineage>
        <taxon>Bacteria</taxon>
        <taxon>Bacillati</taxon>
        <taxon>Actinomycetota</taxon>
        <taxon>Actinomycetes</taxon>
        <taxon>Kitasatosporales</taxon>
        <taxon>Streptomycetaceae</taxon>
        <taxon>Streptomyces</taxon>
    </lineage>
</organism>
<name>A0ABN3JCI5_9ACTN</name>